<comment type="similarity">
    <text evidence="2 11">Belongs to the protease PrsW family.</text>
</comment>
<keyword evidence="9 11" id="KW-0472">Membrane</keyword>
<keyword evidence="8 12" id="KW-1133">Transmembrane helix</keyword>
<evidence type="ECO:0000256" key="1">
    <source>
        <dbReference type="ARBA" id="ARBA00004651"/>
    </source>
</evidence>
<feature type="transmembrane region" description="Helical" evidence="12">
    <location>
        <begin position="165"/>
        <end position="184"/>
    </location>
</feature>
<keyword evidence="4 11" id="KW-1003">Cell membrane</keyword>
<dbReference type="InterPro" id="IPR023596">
    <property type="entry name" value="Peptidase_PrsW_arch/bac"/>
</dbReference>
<dbReference type="InterPro" id="IPR026898">
    <property type="entry name" value="PrsW"/>
</dbReference>
<proteinExistence type="inferred from homology"/>
<keyword evidence="5 11" id="KW-0645">Protease</keyword>
<evidence type="ECO:0000256" key="6">
    <source>
        <dbReference type="ARBA" id="ARBA00022692"/>
    </source>
</evidence>
<evidence type="ECO:0000256" key="3">
    <source>
        <dbReference type="ARBA" id="ARBA00018997"/>
    </source>
</evidence>
<comment type="subcellular location">
    <subcellularLocation>
        <location evidence="1">Cell membrane</location>
        <topology evidence="1">Multi-pass membrane protein</topology>
    </subcellularLocation>
</comment>
<accession>A0ABT4Q7V6</accession>
<comment type="function">
    <text evidence="11">Involved in the degradation of specific anti-sigma factors.</text>
</comment>
<name>A0ABT4Q7V6_9BACL</name>
<dbReference type="PIRSF" id="PIRSF016933">
    <property type="entry name" value="PrsW"/>
    <property type="match status" value="1"/>
</dbReference>
<dbReference type="NCBIfam" id="NF033739">
    <property type="entry name" value="intramemb_PrsW"/>
    <property type="match status" value="1"/>
</dbReference>
<evidence type="ECO:0000256" key="5">
    <source>
        <dbReference type="ARBA" id="ARBA00022670"/>
    </source>
</evidence>
<keyword evidence="6 12" id="KW-0812">Transmembrane</keyword>
<dbReference type="GO" id="GO:0008233">
    <property type="term" value="F:peptidase activity"/>
    <property type="evidence" value="ECO:0007669"/>
    <property type="project" value="UniProtKB-KW"/>
</dbReference>
<dbReference type="Proteomes" id="UP001527882">
    <property type="component" value="Unassembled WGS sequence"/>
</dbReference>
<gene>
    <name evidence="13" type="primary">prsW</name>
    <name evidence="13" type="ORF">O9H85_10870</name>
</gene>
<feature type="transmembrane region" description="Helical" evidence="12">
    <location>
        <begin position="100"/>
        <end position="122"/>
    </location>
</feature>
<dbReference type="PANTHER" id="PTHR36844">
    <property type="entry name" value="PROTEASE PRSW"/>
    <property type="match status" value="1"/>
</dbReference>
<evidence type="ECO:0000256" key="2">
    <source>
        <dbReference type="ARBA" id="ARBA00009165"/>
    </source>
</evidence>
<evidence type="ECO:0000256" key="12">
    <source>
        <dbReference type="SAM" id="Phobius"/>
    </source>
</evidence>
<feature type="transmembrane region" description="Helical" evidence="12">
    <location>
        <begin position="65"/>
        <end position="88"/>
    </location>
</feature>
<dbReference type="RefSeq" id="WP_269881371.1">
    <property type="nucleotide sequence ID" value="NZ_JAQAGZ010000006.1"/>
</dbReference>
<evidence type="ECO:0000313" key="14">
    <source>
        <dbReference type="Proteomes" id="UP001527882"/>
    </source>
</evidence>
<evidence type="ECO:0000256" key="9">
    <source>
        <dbReference type="ARBA" id="ARBA00023136"/>
    </source>
</evidence>
<feature type="transmembrane region" description="Helical" evidence="12">
    <location>
        <begin position="35"/>
        <end position="53"/>
    </location>
</feature>
<keyword evidence="7 11" id="KW-0378">Hydrolase</keyword>
<comment type="caution">
    <text evidence="13">The sequence shown here is derived from an EMBL/GenBank/DDBJ whole genome shotgun (WGS) entry which is preliminary data.</text>
</comment>
<feature type="transmembrane region" description="Helical" evidence="12">
    <location>
        <begin position="6"/>
        <end position="23"/>
    </location>
</feature>
<dbReference type="EMBL" id="JAQAGZ010000006">
    <property type="protein sequence ID" value="MCZ8512911.1"/>
    <property type="molecule type" value="Genomic_DNA"/>
</dbReference>
<protein>
    <recommendedName>
        <fullName evidence="3 11">Protease PrsW</fullName>
        <ecNumber evidence="11">3.4.-.-</ecNumber>
    </recommendedName>
    <alternativeName>
        <fullName evidence="10 11">Protease responsible for activating sigma-W</fullName>
    </alternativeName>
</protein>
<sequence length="230" mass="26454">MSVLPVLMAAVAPGVALLSYFYLKDRYDPEPISLVIKMFLFGLLLVFPVMVLQRALGHGLGDSPFVFTFLISSGVEEFFKWFLIYFLIFKHTSFDEPYDGIVYSVAAALGFATLENVFYAFLNGPTFYELVMRALLPVSAHAMFGVMMGYHLGRAKFSQGKVHKHLALSLLLPIFWHGVFDYTLLITKAYWIWFMVPLMTFLWLRSLWKVQLANARSPLRMARREERVKI</sequence>
<reference evidence="13 14" key="1">
    <citation type="submission" date="2022-12" db="EMBL/GenBank/DDBJ databases">
        <title>Draft genome sequence of Paenibacillus sp. dW9.</title>
        <authorList>
            <person name="Choi E.-W."/>
            <person name="Kim D.-U."/>
        </authorList>
    </citation>
    <scope>NUCLEOTIDE SEQUENCE [LARGE SCALE GENOMIC DNA]</scope>
    <source>
        <strain evidence="14">dW9</strain>
    </source>
</reference>
<evidence type="ECO:0000256" key="4">
    <source>
        <dbReference type="ARBA" id="ARBA00022475"/>
    </source>
</evidence>
<feature type="transmembrane region" description="Helical" evidence="12">
    <location>
        <begin position="134"/>
        <end position="153"/>
    </location>
</feature>
<dbReference type="Pfam" id="PF13367">
    <property type="entry name" value="PrsW-protease"/>
    <property type="match status" value="1"/>
</dbReference>
<evidence type="ECO:0000256" key="7">
    <source>
        <dbReference type="ARBA" id="ARBA00022801"/>
    </source>
</evidence>
<evidence type="ECO:0000313" key="13">
    <source>
        <dbReference type="EMBL" id="MCZ8512911.1"/>
    </source>
</evidence>
<dbReference type="GO" id="GO:0006508">
    <property type="term" value="P:proteolysis"/>
    <property type="evidence" value="ECO:0007669"/>
    <property type="project" value="UniProtKB-KW"/>
</dbReference>
<feature type="transmembrane region" description="Helical" evidence="12">
    <location>
        <begin position="190"/>
        <end position="208"/>
    </location>
</feature>
<evidence type="ECO:0000256" key="11">
    <source>
        <dbReference type="PIRNR" id="PIRNR016933"/>
    </source>
</evidence>
<organism evidence="13 14">
    <name type="scientific">Paenibacillus gyeongsangnamensis</name>
    <dbReference type="NCBI Taxonomy" id="3388067"/>
    <lineage>
        <taxon>Bacteria</taxon>
        <taxon>Bacillati</taxon>
        <taxon>Bacillota</taxon>
        <taxon>Bacilli</taxon>
        <taxon>Bacillales</taxon>
        <taxon>Paenibacillaceae</taxon>
        <taxon>Paenibacillus</taxon>
    </lineage>
</organism>
<keyword evidence="14" id="KW-1185">Reference proteome</keyword>
<dbReference type="EC" id="3.4.-.-" evidence="11"/>
<evidence type="ECO:0000256" key="8">
    <source>
        <dbReference type="ARBA" id="ARBA00022989"/>
    </source>
</evidence>
<evidence type="ECO:0000256" key="10">
    <source>
        <dbReference type="ARBA" id="ARBA00030345"/>
    </source>
</evidence>
<dbReference type="PANTHER" id="PTHR36844:SF1">
    <property type="entry name" value="PROTEASE PRSW"/>
    <property type="match status" value="1"/>
</dbReference>